<feature type="coiled-coil region" evidence="1">
    <location>
        <begin position="35"/>
        <end position="97"/>
    </location>
</feature>
<organism evidence="2 3">
    <name type="scientific">Thalassospira indica</name>
    <dbReference type="NCBI Taxonomy" id="1891279"/>
    <lineage>
        <taxon>Bacteria</taxon>
        <taxon>Pseudomonadati</taxon>
        <taxon>Pseudomonadota</taxon>
        <taxon>Alphaproteobacteria</taxon>
        <taxon>Rhodospirillales</taxon>
        <taxon>Thalassospiraceae</taxon>
        <taxon>Thalassospira</taxon>
    </lineage>
</organism>
<evidence type="ECO:0008006" key="4">
    <source>
        <dbReference type="Google" id="ProtNLM"/>
    </source>
</evidence>
<protein>
    <recommendedName>
        <fullName evidence="4">DUF2570 domain-containing protein</fullName>
    </recommendedName>
</protein>
<sequence length="127" mass="14073">MTMPGLGIFKFAASKWKLLLGVALLVVVGFMVMRLQTVNARLETAQSKAENLLKTNVENALEVAEYKRRQKTIETAIKAEQDRRKGVQLQLTELRSRIDNAPHNGCVGPAVHAVIDGLRIQPADHTD</sequence>
<proteinExistence type="predicted"/>
<accession>A0ABM6XW07</accession>
<evidence type="ECO:0000313" key="2">
    <source>
        <dbReference type="EMBL" id="AXO13777.1"/>
    </source>
</evidence>
<reference evidence="2 3" key="1">
    <citation type="submission" date="2018-08" db="EMBL/GenBank/DDBJ databases">
        <title>Complete genome sequence of type strain Thalassospira indica MCCC 1A01103T, isolated from isolated from deep seawater of the Indian Ocean.</title>
        <authorList>
            <person name="Liu Y."/>
        </authorList>
    </citation>
    <scope>NUCLEOTIDE SEQUENCE [LARGE SCALE GENOMIC DNA]</scope>
    <source>
        <strain evidence="2 3">PB8BT</strain>
    </source>
</reference>
<dbReference type="Proteomes" id="UP000256971">
    <property type="component" value="Chromosome"/>
</dbReference>
<keyword evidence="3" id="KW-1185">Reference proteome</keyword>
<evidence type="ECO:0000313" key="3">
    <source>
        <dbReference type="Proteomes" id="UP000256971"/>
    </source>
</evidence>
<gene>
    <name evidence="2" type="ORF">DY252_05725</name>
</gene>
<keyword evidence="1" id="KW-0175">Coiled coil</keyword>
<evidence type="ECO:0000256" key="1">
    <source>
        <dbReference type="SAM" id="Coils"/>
    </source>
</evidence>
<name>A0ABM6XW07_9PROT</name>
<dbReference type="EMBL" id="CP031555">
    <property type="protein sequence ID" value="AXO13777.1"/>
    <property type="molecule type" value="Genomic_DNA"/>
</dbReference>